<dbReference type="PANTHER" id="PTHR22617">
    <property type="entry name" value="CHEMOTAXIS SENSOR HISTIDINE KINASE-RELATED"/>
    <property type="match status" value="1"/>
</dbReference>
<name>A0AAC8QHX2_9BACT</name>
<dbReference type="AlphaFoldDB" id="A0AAC8QHX2"/>
<dbReference type="InterPro" id="IPR002545">
    <property type="entry name" value="CheW-lke_dom"/>
</dbReference>
<reference evidence="2 4" key="1">
    <citation type="submission" date="2015-05" db="EMBL/GenBank/DDBJ databases">
        <title>Genome assembly of Archangium gephyra DSM 2261.</title>
        <authorList>
            <person name="Sharma G."/>
            <person name="Subramanian S."/>
        </authorList>
    </citation>
    <scope>NUCLEOTIDE SEQUENCE [LARGE SCALE GENOMIC DNA]</scope>
    <source>
        <strain evidence="2 4">DSM 2261</strain>
    </source>
</reference>
<evidence type="ECO:0000313" key="4">
    <source>
        <dbReference type="Proteomes" id="UP000035579"/>
    </source>
</evidence>
<dbReference type="PROSITE" id="PS50851">
    <property type="entry name" value="CHEW"/>
    <property type="match status" value="1"/>
</dbReference>
<dbReference type="Proteomes" id="UP000035579">
    <property type="component" value="Chromosome"/>
</dbReference>
<dbReference type="Gene3D" id="2.30.30.40">
    <property type="entry name" value="SH3 Domains"/>
    <property type="match status" value="1"/>
</dbReference>
<feature type="domain" description="CheW-like" evidence="1">
    <location>
        <begin position="1"/>
        <end position="134"/>
    </location>
</feature>
<sequence length="142" mass="15151">MRHVIIRVEKERYGLPLAAVKEVVVPPERFTRVPRAPAAVTGVMNLRGRVVTVVELRQLLGLPDGPTPPGRVVLLERGRRDIGLLVTDVDGIEAVERVSAAPGKSVPAVRGVARLKGVAVTVLDPEGLDSAVVGLFTATQQK</sequence>
<dbReference type="InterPro" id="IPR036061">
    <property type="entry name" value="CheW-like_dom_sf"/>
</dbReference>
<evidence type="ECO:0000313" key="2">
    <source>
        <dbReference type="EMBL" id="AKJ07799.1"/>
    </source>
</evidence>
<dbReference type="GO" id="GO:0006935">
    <property type="term" value="P:chemotaxis"/>
    <property type="evidence" value="ECO:0007669"/>
    <property type="project" value="InterPro"/>
</dbReference>
<evidence type="ECO:0000313" key="5">
    <source>
        <dbReference type="Proteomes" id="UP000256345"/>
    </source>
</evidence>
<dbReference type="InterPro" id="IPR039315">
    <property type="entry name" value="CheW"/>
</dbReference>
<accession>A0AAC8QHX2</accession>
<keyword evidence="5" id="KW-1185">Reference proteome</keyword>
<organism evidence="2 4">
    <name type="scientific">Archangium gephyra</name>
    <dbReference type="NCBI Taxonomy" id="48"/>
    <lineage>
        <taxon>Bacteria</taxon>
        <taxon>Pseudomonadati</taxon>
        <taxon>Myxococcota</taxon>
        <taxon>Myxococcia</taxon>
        <taxon>Myxococcales</taxon>
        <taxon>Cystobacterineae</taxon>
        <taxon>Archangiaceae</taxon>
        <taxon>Archangium</taxon>
    </lineage>
</organism>
<evidence type="ECO:0000259" key="1">
    <source>
        <dbReference type="PROSITE" id="PS50851"/>
    </source>
</evidence>
<dbReference type="EMBL" id="CP011509">
    <property type="protein sequence ID" value="AKJ07799.1"/>
    <property type="molecule type" value="Genomic_DNA"/>
</dbReference>
<dbReference type="KEGG" id="age:AA314_09425"/>
<dbReference type="GO" id="GO:0007165">
    <property type="term" value="P:signal transduction"/>
    <property type="evidence" value="ECO:0007669"/>
    <property type="project" value="InterPro"/>
</dbReference>
<evidence type="ECO:0000313" key="3">
    <source>
        <dbReference type="EMBL" id="REG29551.1"/>
    </source>
</evidence>
<dbReference type="PANTHER" id="PTHR22617:SF23">
    <property type="entry name" value="CHEMOTAXIS PROTEIN CHEW"/>
    <property type="match status" value="1"/>
</dbReference>
<reference evidence="3 5" key="2">
    <citation type="submission" date="2018-08" db="EMBL/GenBank/DDBJ databases">
        <title>Genomic Encyclopedia of Archaeal and Bacterial Type Strains, Phase II (KMG-II): from individual species to whole genera.</title>
        <authorList>
            <person name="Goeker M."/>
        </authorList>
    </citation>
    <scope>NUCLEOTIDE SEQUENCE [LARGE SCALE GENOMIC DNA]</scope>
    <source>
        <strain evidence="3 5">DSM 2261</strain>
    </source>
</reference>
<dbReference type="SUPFAM" id="SSF50341">
    <property type="entry name" value="CheW-like"/>
    <property type="match status" value="1"/>
</dbReference>
<dbReference type="GO" id="GO:0005829">
    <property type="term" value="C:cytosol"/>
    <property type="evidence" value="ECO:0007669"/>
    <property type="project" value="TreeGrafter"/>
</dbReference>
<dbReference type="Proteomes" id="UP000256345">
    <property type="component" value="Unassembled WGS sequence"/>
</dbReference>
<gene>
    <name evidence="2" type="ORF">AA314_09425</name>
    <name evidence="3" type="ORF">ATI61_107247</name>
</gene>
<protein>
    <submittedName>
        <fullName evidence="2">Positive regulator of CheA protein activity</fullName>
    </submittedName>
    <submittedName>
        <fullName evidence="3">Purine-binding chemotaxis protein CheW</fullName>
    </submittedName>
</protein>
<dbReference type="SMART" id="SM00260">
    <property type="entry name" value="CheW"/>
    <property type="match status" value="1"/>
</dbReference>
<dbReference type="EMBL" id="QUMU01000007">
    <property type="protein sequence ID" value="REG29551.1"/>
    <property type="molecule type" value="Genomic_DNA"/>
</dbReference>
<proteinExistence type="predicted"/>
<dbReference type="Pfam" id="PF01584">
    <property type="entry name" value="CheW"/>
    <property type="match status" value="1"/>
</dbReference>
<dbReference type="Gene3D" id="2.40.50.180">
    <property type="entry name" value="CheA-289, Domain 4"/>
    <property type="match status" value="1"/>
</dbReference>
<dbReference type="RefSeq" id="WP_047860731.1">
    <property type="nucleotide sequence ID" value="NZ_CP011509.1"/>
</dbReference>